<dbReference type="Gene3D" id="1.10.3210.10">
    <property type="entry name" value="Hypothetical protein af1432"/>
    <property type="match status" value="1"/>
</dbReference>
<dbReference type="EMBL" id="CP114976">
    <property type="protein sequence ID" value="WBE24679.1"/>
    <property type="molecule type" value="Genomic_DNA"/>
</dbReference>
<name>A0AAE9VML2_9GAMM</name>
<dbReference type="KEGG" id="dce:O6P33_09920"/>
<feature type="domain" description="HDOD" evidence="1">
    <location>
        <begin position="23"/>
        <end position="210"/>
    </location>
</feature>
<proteinExistence type="predicted"/>
<dbReference type="RefSeq" id="WP_269817622.1">
    <property type="nucleotide sequence ID" value="NZ_CP114976.1"/>
</dbReference>
<accession>A0AAE9VML2</accession>
<evidence type="ECO:0000313" key="2">
    <source>
        <dbReference type="EMBL" id="WBE24679.1"/>
    </source>
</evidence>
<evidence type="ECO:0000259" key="1">
    <source>
        <dbReference type="PROSITE" id="PS51833"/>
    </source>
</evidence>
<reference evidence="2 3" key="1">
    <citation type="submission" date="2022-12" db="EMBL/GenBank/DDBJ databases">
        <title>Coexistence and Characterization of a Novel Tigecycline Resistance gene tet(X) variant and blaNDM-1 in a Pseudomonas caeni Isolate of Chicken Origin.</title>
        <authorList>
            <person name="Lu X."/>
            <person name="Zhang L."/>
            <person name="Li R."/>
            <person name="Wang Z."/>
        </authorList>
    </citation>
    <scope>NUCLEOTIDE SEQUENCE [LARGE SCALE GENOMIC DNA]</scope>
    <source>
        <strain evidence="2 3">CE14</strain>
    </source>
</reference>
<dbReference type="InterPro" id="IPR052340">
    <property type="entry name" value="RNase_Y/CdgJ"/>
</dbReference>
<dbReference type="PROSITE" id="PS51833">
    <property type="entry name" value="HDOD"/>
    <property type="match status" value="1"/>
</dbReference>
<dbReference type="AlphaFoldDB" id="A0AAE9VML2"/>
<dbReference type="PANTHER" id="PTHR33525:SF3">
    <property type="entry name" value="RIBONUCLEASE Y"/>
    <property type="match status" value="1"/>
</dbReference>
<gene>
    <name evidence="2" type="ORF">O6P33_09920</name>
</gene>
<dbReference type="Pfam" id="PF08668">
    <property type="entry name" value="HDOD"/>
    <property type="match status" value="1"/>
</dbReference>
<dbReference type="Proteomes" id="UP001212189">
    <property type="component" value="Chromosome"/>
</dbReference>
<sequence length="279" mass="30779">MSTLAETVQNELLEAIENDDLVLPTLPEVALRVREAAEDPNVGIAELSKVIGNDAALTARLIKVVNSPLLRTSKEITDLNMAVSRLGINYTSNLATGLAMEQMFQATTDVIDRKMRDVWNKSTEVAGICHVLCRHFTRLMPDQATLAGLVHQIGVLPILTYAEESNALLKDSISLNHIIDRIHPIIGERILRAWDFPEQIAIVPSNYLDFNRQSSAVDYVDIVQVATLQSYADSEHPLGQVDWSHVHAFAQLGLDVQSRISDDEDLSASMEAATLMLQG</sequence>
<dbReference type="SUPFAM" id="SSF109604">
    <property type="entry name" value="HD-domain/PDEase-like"/>
    <property type="match status" value="1"/>
</dbReference>
<dbReference type="PANTHER" id="PTHR33525">
    <property type="match status" value="1"/>
</dbReference>
<organism evidence="2 3">
    <name type="scientific">Denitrificimonas caeni</name>
    <dbReference type="NCBI Taxonomy" id="521720"/>
    <lineage>
        <taxon>Bacteria</taxon>
        <taxon>Pseudomonadati</taxon>
        <taxon>Pseudomonadota</taxon>
        <taxon>Gammaproteobacteria</taxon>
        <taxon>Pseudomonadales</taxon>
        <taxon>Pseudomonadaceae</taxon>
        <taxon>Denitrificimonas</taxon>
    </lineage>
</organism>
<keyword evidence="3" id="KW-1185">Reference proteome</keyword>
<protein>
    <submittedName>
        <fullName evidence="2">HDOD domain-containing protein</fullName>
    </submittedName>
</protein>
<dbReference type="InterPro" id="IPR013976">
    <property type="entry name" value="HDOD"/>
</dbReference>
<evidence type="ECO:0000313" key="3">
    <source>
        <dbReference type="Proteomes" id="UP001212189"/>
    </source>
</evidence>